<dbReference type="InterPro" id="IPR009072">
    <property type="entry name" value="Histone-fold"/>
</dbReference>
<organism evidence="8 9">
    <name type="scientific">Zoarces viviparus</name>
    <name type="common">Viviparous eelpout</name>
    <name type="synonym">Blennius viviparus</name>
    <dbReference type="NCBI Taxonomy" id="48416"/>
    <lineage>
        <taxon>Eukaryota</taxon>
        <taxon>Metazoa</taxon>
        <taxon>Chordata</taxon>
        <taxon>Craniata</taxon>
        <taxon>Vertebrata</taxon>
        <taxon>Euteleostomi</taxon>
        <taxon>Actinopterygii</taxon>
        <taxon>Neopterygii</taxon>
        <taxon>Teleostei</taxon>
        <taxon>Neoteleostei</taxon>
        <taxon>Acanthomorphata</taxon>
        <taxon>Eupercaria</taxon>
        <taxon>Perciformes</taxon>
        <taxon>Cottioidei</taxon>
        <taxon>Zoarcales</taxon>
        <taxon>Zoarcidae</taxon>
        <taxon>Zoarcinae</taxon>
        <taxon>Zoarces</taxon>
    </lineage>
</organism>
<dbReference type="GO" id="GO:0046982">
    <property type="term" value="F:protein heterodimerization activity"/>
    <property type="evidence" value="ECO:0007669"/>
    <property type="project" value="InterPro"/>
</dbReference>
<dbReference type="InterPro" id="IPR028255">
    <property type="entry name" value="CENP-T"/>
</dbReference>
<dbReference type="Gene3D" id="1.10.20.10">
    <property type="entry name" value="Histone, subunit A"/>
    <property type="match status" value="1"/>
</dbReference>
<evidence type="ECO:0000313" key="9">
    <source>
        <dbReference type="Proteomes" id="UP001488805"/>
    </source>
</evidence>
<evidence type="ECO:0000313" key="8">
    <source>
        <dbReference type="EMBL" id="KAK9530405.1"/>
    </source>
</evidence>
<feature type="domain" description="CENP-T/Histone H4 histone fold" evidence="7">
    <location>
        <begin position="833"/>
        <end position="921"/>
    </location>
</feature>
<dbReference type="SUPFAM" id="SSF47113">
    <property type="entry name" value="Histone-fold"/>
    <property type="match status" value="1"/>
</dbReference>
<dbReference type="GO" id="GO:0000278">
    <property type="term" value="P:mitotic cell cycle"/>
    <property type="evidence" value="ECO:0007669"/>
    <property type="project" value="TreeGrafter"/>
</dbReference>
<feature type="compositionally biased region" description="Basic and acidic residues" evidence="6">
    <location>
        <begin position="556"/>
        <end position="568"/>
    </location>
</feature>
<feature type="compositionally biased region" description="Acidic residues" evidence="6">
    <location>
        <begin position="527"/>
        <end position="555"/>
    </location>
</feature>
<dbReference type="InterPro" id="IPR035425">
    <property type="entry name" value="CENP-T/H4_C"/>
</dbReference>
<proteinExistence type="inferred from homology"/>
<feature type="compositionally biased region" description="Low complexity" evidence="6">
    <location>
        <begin position="206"/>
        <end position="217"/>
    </location>
</feature>
<gene>
    <name evidence="8" type="ORF">VZT92_011907</name>
</gene>
<feature type="region of interest" description="Disordered" evidence="6">
    <location>
        <begin position="802"/>
        <end position="830"/>
    </location>
</feature>
<dbReference type="GO" id="GO:0051382">
    <property type="term" value="P:kinetochore assembly"/>
    <property type="evidence" value="ECO:0007669"/>
    <property type="project" value="InterPro"/>
</dbReference>
<feature type="region of interest" description="Disordered" evidence="6">
    <location>
        <begin position="122"/>
        <end position="144"/>
    </location>
</feature>
<comment type="similarity">
    <text evidence="3">Belongs to the CENP-T/CNN1 family.</text>
</comment>
<feature type="compositionally biased region" description="Basic and acidic residues" evidence="6">
    <location>
        <begin position="717"/>
        <end position="737"/>
    </location>
</feature>
<feature type="compositionally biased region" description="Acidic residues" evidence="6">
    <location>
        <begin position="194"/>
        <end position="203"/>
    </location>
</feature>
<evidence type="ECO:0000259" key="7">
    <source>
        <dbReference type="Pfam" id="PF15511"/>
    </source>
</evidence>
<dbReference type="GO" id="GO:0003677">
    <property type="term" value="F:DNA binding"/>
    <property type="evidence" value="ECO:0007669"/>
    <property type="project" value="InterPro"/>
</dbReference>
<feature type="compositionally biased region" description="Acidic residues" evidence="6">
    <location>
        <begin position="754"/>
        <end position="771"/>
    </location>
</feature>
<feature type="region of interest" description="Disordered" evidence="6">
    <location>
        <begin position="326"/>
        <end position="348"/>
    </location>
</feature>
<feature type="compositionally biased region" description="Basic residues" evidence="6">
    <location>
        <begin position="816"/>
        <end position="825"/>
    </location>
</feature>
<feature type="region of interest" description="Disordered" evidence="6">
    <location>
        <begin position="190"/>
        <end position="217"/>
    </location>
</feature>
<dbReference type="GO" id="GO:0000776">
    <property type="term" value="C:kinetochore"/>
    <property type="evidence" value="ECO:0007669"/>
    <property type="project" value="InterPro"/>
</dbReference>
<evidence type="ECO:0000256" key="4">
    <source>
        <dbReference type="ARBA" id="ARBA00022454"/>
    </source>
</evidence>
<keyword evidence="4" id="KW-0158">Chromosome</keyword>
<feature type="region of interest" description="Disordered" evidence="6">
    <location>
        <begin position="360"/>
        <end position="774"/>
    </location>
</feature>
<feature type="region of interest" description="Disordered" evidence="6">
    <location>
        <begin position="16"/>
        <end position="58"/>
    </location>
</feature>
<comment type="subcellular location">
    <subcellularLocation>
        <location evidence="2">Chromosome</location>
    </subcellularLocation>
    <subcellularLocation>
        <location evidence="1">Nucleus</location>
    </subcellularLocation>
</comment>
<accession>A0AAW1F707</accession>
<protein>
    <recommendedName>
        <fullName evidence="7">CENP-T/Histone H4 histone fold domain-containing protein</fullName>
    </recommendedName>
</protein>
<feature type="compositionally biased region" description="Basic and acidic residues" evidence="6">
    <location>
        <begin position="514"/>
        <end position="526"/>
    </location>
</feature>
<dbReference type="GO" id="GO:0005634">
    <property type="term" value="C:nucleus"/>
    <property type="evidence" value="ECO:0007669"/>
    <property type="project" value="UniProtKB-SubCell"/>
</dbReference>
<feature type="compositionally biased region" description="Acidic residues" evidence="6">
    <location>
        <begin position="629"/>
        <end position="640"/>
    </location>
</feature>
<evidence type="ECO:0000256" key="1">
    <source>
        <dbReference type="ARBA" id="ARBA00004123"/>
    </source>
</evidence>
<evidence type="ECO:0000256" key="3">
    <source>
        <dbReference type="ARBA" id="ARBA00010137"/>
    </source>
</evidence>
<name>A0AAW1F707_ZOAVI</name>
<evidence type="ECO:0000256" key="5">
    <source>
        <dbReference type="ARBA" id="ARBA00023242"/>
    </source>
</evidence>
<keyword evidence="9" id="KW-1185">Reference proteome</keyword>
<dbReference type="PANTHER" id="PTHR46904:SF1">
    <property type="entry name" value="CENTROMERE PROTEIN T"/>
    <property type="match status" value="1"/>
</dbReference>
<dbReference type="Proteomes" id="UP001488805">
    <property type="component" value="Unassembled WGS sequence"/>
</dbReference>
<dbReference type="EMBL" id="JBCEZU010000100">
    <property type="protein sequence ID" value="KAK9530405.1"/>
    <property type="molecule type" value="Genomic_DNA"/>
</dbReference>
<keyword evidence="5" id="KW-0539">Nucleus</keyword>
<evidence type="ECO:0000256" key="6">
    <source>
        <dbReference type="SAM" id="MobiDB-lite"/>
    </source>
</evidence>
<dbReference type="AlphaFoldDB" id="A0AAW1F707"/>
<evidence type="ECO:0000256" key="2">
    <source>
        <dbReference type="ARBA" id="ARBA00004286"/>
    </source>
</evidence>
<sequence>MDPTEDLSARVLLKHILSTETPRTPITRSSSTAGTTSATRSSNRLSKKNAGPQNPQDILRRSLKHKIRESITRQSLPSTHKRAASVRLRKMNTPAPTSLLFDDEETPRHMLMNILQTEPVKSPVVHEKGASEEPQPSSADSSITRKRLSIELSGLDLPDITIGNAASTAKGLSRKRPRRSLNVTAFEKRLKDGEDVEEESEESLSDHSSLSSSSSTSLSLKTPFVDVRTEKKVLLRRISNRRKVTVEEFGAAVNKRQMGGVSSFVQGERGLSETADSEGFTLGLSKLCGPDITTDILHCNTALYAQPDAMTSGFSIIATQDKPPVMASQLQRQMEQEELMEAEHSNLGKDKSIYAFPTEEGAQPQNEEEQDIAESQRSVKDDTAESEEEENRVEAETGGGDYQTHEQGAADSHTEEDIATRSQSEEEEAAADSQTEVAVGFQTEDEGAGESQMEEEGAGVSQTEEEQGAVDSHTEEDVVTRSQSEEEEAAADSQTKEEVAVDSQTEEEQGGVDSQHEEDVEARSQSEEEEAAADSQTEEEVAVDSQTEEEQGGVDSQHEEDVEARSQSEEEDFAPDSQKEEEEDAVDSQIEEEGAVDLQSVEDVIEHQSDQEDPAANSLPEDEHAGRPEEEDDEASEQLEPDLGHISRRAHRSEGGLTMPVIVAGGDTEAGWSDGKSKVHSSLDMGSHESGQLHIGITDLAESSTQRRTDATYTEVDADKENDFNLPEVTHDIEDGGHLSVDSPEEAAAQDPAEQVEEWVDEEEDGEDSDEIPSKTPEFVKQKIHFFQRNALASPSVFKNIQASSSTGEGPSAKQKQVRKRKKGPAKKETDLPKSYLMGVFKHFAKTNVSADVYPVLKEIMDKYFERLAEDLETYAGHAKRKTIEFEDAELLLKRQGYVNDKVPVEVLIEKYLRMDQRKLLIPIATSGNVVIPKKRR</sequence>
<dbReference type="Pfam" id="PF15511">
    <property type="entry name" value="CENP-T_C"/>
    <property type="match status" value="1"/>
</dbReference>
<dbReference type="PANTHER" id="PTHR46904">
    <property type="entry name" value="CENTROMERE PROTEIN T"/>
    <property type="match status" value="1"/>
</dbReference>
<feature type="compositionally biased region" description="Acidic residues" evidence="6">
    <location>
        <begin position="504"/>
        <end position="513"/>
    </location>
</feature>
<feature type="compositionally biased region" description="Acidic residues" evidence="6">
    <location>
        <begin position="569"/>
        <end position="595"/>
    </location>
</feature>
<dbReference type="CDD" id="cd22920">
    <property type="entry name" value="HFD_CENP-T"/>
    <property type="match status" value="1"/>
</dbReference>
<reference evidence="8 9" key="1">
    <citation type="journal article" date="2024" name="Genome Biol. Evol.">
        <title>Chromosome-level genome assembly of the viviparous eelpout Zoarces viviparus.</title>
        <authorList>
            <person name="Fuhrmann N."/>
            <person name="Brasseur M.V."/>
            <person name="Bakowski C.E."/>
            <person name="Podsiadlowski L."/>
            <person name="Prost S."/>
            <person name="Krehenwinkel H."/>
            <person name="Mayer C."/>
        </authorList>
    </citation>
    <scope>NUCLEOTIDE SEQUENCE [LARGE SCALE GENOMIC DNA]</scope>
    <source>
        <strain evidence="8">NO-MEL_2022_Ind0_liver</strain>
    </source>
</reference>
<comment type="caution">
    <text evidence="8">The sequence shown here is derived from an EMBL/GenBank/DDBJ whole genome shotgun (WGS) entry which is preliminary data.</text>
</comment>
<feature type="compositionally biased region" description="Low complexity" evidence="6">
    <location>
        <begin position="18"/>
        <end position="42"/>
    </location>
</feature>
<feature type="compositionally biased region" description="Acidic residues" evidence="6">
    <location>
        <begin position="443"/>
        <end position="468"/>
    </location>
</feature>
<dbReference type="GO" id="GO:0007059">
    <property type="term" value="P:chromosome segregation"/>
    <property type="evidence" value="ECO:0007669"/>
    <property type="project" value="TreeGrafter"/>
</dbReference>